<dbReference type="Proteomes" id="UP001596542">
    <property type="component" value="Unassembled WGS sequence"/>
</dbReference>
<name>A0ABW2IE88_9BURK</name>
<keyword evidence="2" id="KW-1185">Reference proteome</keyword>
<sequence length="67" mass="7484">MSNEDIVQAIEENSMPHMTWVTNSPRSTSKLYSFIAALAGPENNTGWGPNPHAPWLAFLCRLLNKLD</sequence>
<accession>A0ABW2IE88</accession>
<gene>
    <name evidence="1" type="ORF">ACFQPC_14800</name>
</gene>
<reference evidence="2" key="1">
    <citation type="journal article" date="2019" name="Int. J. Syst. Evol. Microbiol.">
        <title>The Global Catalogue of Microorganisms (GCM) 10K type strain sequencing project: providing services to taxonomists for standard genome sequencing and annotation.</title>
        <authorList>
            <consortium name="The Broad Institute Genomics Platform"/>
            <consortium name="The Broad Institute Genome Sequencing Center for Infectious Disease"/>
            <person name="Wu L."/>
            <person name="Ma J."/>
        </authorList>
    </citation>
    <scope>NUCLEOTIDE SEQUENCE [LARGE SCALE GENOMIC DNA]</scope>
    <source>
        <strain evidence="2">KACC 12508</strain>
    </source>
</reference>
<proteinExistence type="predicted"/>
<evidence type="ECO:0000313" key="2">
    <source>
        <dbReference type="Proteomes" id="UP001596542"/>
    </source>
</evidence>
<organism evidence="1 2">
    <name type="scientific">Herminiimonas glaciei</name>
    <dbReference type="NCBI Taxonomy" id="523788"/>
    <lineage>
        <taxon>Bacteria</taxon>
        <taxon>Pseudomonadati</taxon>
        <taxon>Pseudomonadota</taxon>
        <taxon>Betaproteobacteria</taxon>
        <taxon>Burkholderiales</taxon>
        <taxon>Oxalobacteraceae</taxon>
        <taxon>Herminiimonas</taxon>
    </lineage>
</organism>
<protein>
    <submittedName>
        <fullName evidence="1">Uncharacterized protein</fullName>
    </submittedName>
</protein>
<dbReference type="EMBL" id="JBHTBU010000002">
    <property type="protein sequence ID" value="MFC7289314.1"/>
    <property type="molecule type" value="Genomic_DNA"/>
</dbReference>
<comment type="caution">
    <text evidence="1">The sequence shown here is derived from an EMBL/GenBank/DDBJ whole genome shotgun (WGS) entry which is preliminary data.</text>
</comment>
<evidence type="ECO:0000313" key="1">
    <source>
        <dbReference type="EMBL" id="MFC7289314.1"/>
    </source>
</evidence>
<dbReference type="RefSeq" id="WP_382272632.1">
    <property type="nucleotide sequence ID" value="NZ_JBHTBU010000002.1"/>
</dbReference>